<keyword evidence="3" id="KW-1185">Reference proteome</keyword>
<name>A0AAV7QHR2_PLEWA</name>
<protein>
    <submittedName>
        <fullName evidence="2">Uncharacterized protein</fullName>
    </submittedName>
</protein>
<evidence type="ECO:0000256" key="1">
    <source>
        <dbReference type="SAM" id="MobiDB-lite"/>
    </source>
</evidence>
<feature type="region of interest" description="Disordered" evidence="1">
    <location>
        <begin position="1"/>
        <end position="20"/>
    </location>
</feature>
<feature type="compositionally biased region" description="Basic and acidic residues" evidence="1">
    <location>
        <begin position="169"/>
        <end position="178"/>
    </location>
</feature>
<dbReference type="AlphaFoldDB" id="A0AAV7QHR2"/>
<sequence>MSVAPAQSMKGHFSDQGPSQSCFQVTQYQGKPCLEQWSGPPEWSPGSVFNRDLGRPFRTPWVRVRDPRIAGSAREKRLTRTPGRAAERSLALRTGERPCGRSSIAGREVLGPTERRGERYPFPLSPRPPACLVGTAADGGRENPQRGMRRRATELRGQSAWERAGARGSGERAPETSH</sequence>
<evidence type="ECO:0000313" key="2">
    <source>
        <dbReference type="EMBL" id="KAJ1140127.1"/>
    </source>
</evidence>
<gene>
    <name evidence="2" type="ORF">NDU88_006487</name>
</gene>
<dbReference type="EMBL" id="JANPWB010000010">
    <property type="protein sequence ID" value="KAJ1140127.1"/>
    <property type="molecule type" value="Genomic_DNA"/>
</dbReference>
<comment type="caution">
    <text evidence="2">The sequence shown here is derived from an EMBL/GenBank/DDBJ whole genome shotgun (WGS) entry which is preliminary data.</text>
</comment>
<accession>A0AAV7QHR2</accession>
<evidence type="ECO:0000313" key="3">
    <source>
        <dbReference type="Proteomes" id="UP001066276"/>
    </source>
</evidence>
<dbReference type="Proteomes" id="UP001066276">
    <property type="component" value="Chromosome 6"/>
</dbReference>
<proteinExistence type="predicted"/>
<reference evidence="2" key="1">
    <citation type="journal article" date="2022" name="bioRxiv">
        <title>Sequencing and chromosome-scale assembly of the giantPleurodeles waltlgenome.</title>
        <authorList>
            <person name="Brown T."/>
            <person name="Elewa A."/>
            <person name="Iarovenko S."/>
            <person name="Subramanian E."/>
            <person name="Araus A.J."/>
            <person name="Petzold A."/>
            <person name="Susuki M."/>
            <person name="Suzuki K.-i.T."/>
            <person name="Hayashi T."/>
            <person name="Toyoda A."/>
            <person name="Oliveira C."/>
            <person name="Osipova E."/>
            <person name="Leigh N.D."/>
            <person name="Simon A."/>
            <person name="Yun M.H."/>
        </authorList>
    </citation>
    <scope>NUCLEOTIDE SEQUENCE</scope>
    <source>
        <strain evidence="2">20211129_DDA</strain>
        <tissue evidence="2">Liver</tissue>
    </source>
</reference>
<organism evidence="2 3">
    <name type="scientific">Pleurodeles waltl</name>
    <name type="common">Iberian ribbed newt</name>
    <dbReference type="NCBI Taxonomy" id="8319"/>
    <lineage>
        <taxon>Eukaryota</taxon>
        <taxon>Metazoa</taxon>
        <taxon>Chordata</taxon>
        <taxon>Craniata</taxon>
        <taxon>Vertebrata</taxon>
        <taxon>Euteleostomi</taxon>
        <taxon>Amphibia</taxon>
        <taxon>Batrachia</taxon>
        <taxon>Caudata</taxon>
        <taxon>Salamandroidea</taxon>
        <taxon>Salamandridae</taxon>
        <taxon>Pleurodelinae</taxon>
        <taxon>Pleurodeles</taxon>
    </lineage>
</organism>
<feature type="region of interest" description="Disordered" evidence="1">
    <location>
        <begin position="72"/>
        <end position="178"/>
    </location>
</feature>